<evidence type="ECO:0000313" key="1">
    <source>
        <dbReference type="EMBL" id="GFA27039.1"/>
    </source>
</evidence>
<feature type="non-terminal residue" evidence="1">
    <location>
        <position position="1"/>
    </location>
</feature>
<dbReference type="EMBL" id="BKCJ010395820">
    <property type="protein sequence ID" value="GFA27039.1"/>
    <property type="molecule type" value="Genomic_DNA"/>
</dbReference>
<reference evidence="1" key="1">
    <citation type="journal article" date="2019" name="Sci. Rep.">
        <title>Draft genome of Tanacetum cinerariifolium, the natural source of mosquito coil.</title>
        <authorList>
            <person name="Yamashiro T."/>
            <person name="Shiraishi A."/>
            <person name="Satake H."/>
            <person name="Nakayama K."/>
        </authorList>
    </citation>
    <scope>NUCLEOTIDE SEQUENCE</scope>
</reference>
<proteinExistence type="predicted"/>
<protein>
    <submittedName>
        <fullName evidence="1">Uncharacterized protein</fullName>
    </submittedName>
</protein>
<dbReference type="AlphaFoldDB" id="A0A699JCD7"/>
<accession>A0A699JCD7</accession>
<sequence length="40" mass="4545">PMVPGLAWGEWWRACGSRGKWWSGAENKEEELQVGEKIGE</sequence>
<name>A0A699JCD7_TANCI</name>
<gene>
    <name evidence="1" type="ORF">Tci_599011</name>
</gene>
<comment type="caution">
    <text evidence="1">The sequence shown here is derived from an EMBL/GenBank/DDBJ whole genome shotgun (WGS) entry which is preliminary data.</text>
</comment>
<organism evidence="1">
    <name type="scientific">Tanacetum cinerariifolium</name>
    <name type="common">Dalmatian daisy</name>
    <name type="synonym">Chrysanthemum cinerariifolium</name>
    <dbReference type="NCBI Taxonomy" id="118510"/>
    <lineage>
        <taxon>Eukaryota</taxon>
        <taxon>Viridiplantae</taxon>
        <taxon>Streptophyta</taxon>
        <taxon>Embryophyta</taxon>
        <taxon>Tracheophyta</taxon>
        <taxon>Spermatophyta</taxon>
        <taxon>Magnoliopsida</taxon>
        <taxon>eudicotyledons</taxon>
        <taxon>Gunneridae</taxon>
        <taxon>Pentapetalae</taxon>
        <taxon>asterids</taxon>
        <taxon>campanulids</taxon>
        <taxon>Asterales</taxon>
        <taxon>Asteraceae</taxon>
        <taxon>Asteroideae</taxon>
        <taxon>Anthemideae</taxon>
        <taxon>Anthemidinae</taxon>
        <taxon>Tanacetum</taxon>
    </lineage>
</organism>